<evidence type="ECO:0000256" key="1">
    <source>
        <dbReference type="SAM" id="MobiDB-lite"/>
    </source>
</evidence>
<dbReference type="RefSeq" id="WP_163012824.1">
    <property type="nucleotide sequence ID" value="NZ_LR025742.1"/>
</dbReference>
<dbReference type="EMBL" id="LR025742">
    <property type="protein sequence ID" value="VBB11327.1"/>
    <property type="molecule type" value="Genomic_DNA"/>
</dbReference>
<name>A0AAJ5NAJ6_9BURK</name>
<gene>
    <name evidence="2" type="ORF">BSTAB16_1455</name>
</gene>
<protein>
    <submittedName>
        <fullName evidence="2">Uncharacterized protein</fullName>
    </submittedName>
</protein>
<organism evidence="2 3">
    <name type="scientific">Burkholderia stabilis</name>
    <dbReference type="NCBI Taxonomy" id="95485"/>
    <lineage>
        <taxon>Bacteria</taxon>
        <taxon>Pseudomonadati</taxon>
        <taxon>Pseudomonadota</taxon>
        <taxon>Betaproteobacteria</taxon>
        <taxon>Burkholderiales</taxon>
        <taxon>Burkholderiaceae</taxon>
        <taxon>Burkholderia</taxon>
        <taxon>Burkholderia cepacia complex</taxon>
    </lineage>
</organism>
<sequence length="157" mass="16746">MVDSERLRKLRALSDSLDGHAARAVSEPTIEQALARKSSSSRPGSLRAEASSARNLAHCLRRAVEVLSRQATPPVPKPTVSVMPGNQALIAMGLTRCASGSWRHERGFSIDRHDDGMWQVSEAGALLALGHFRTARAAAAALVQHMEATDGSLGTRA</sequence>
<proteinExistence type="predicted"/>
<keyword evidence="3" id="KW-1185">Reference proteome</keyword>
<dbReference type="Proteomes" id="UP000268684">
    <property type="component" value="Chromosome I"/>
</dbReference>
<feature type="region of interest" description="Disordered" evidence="1">
    <location>
        <begin position="21"/>
        <end position="48"/>
    </location>
</feature>
<dbReference type="GeneID" id="71060055"/>
<evidence type="ECO:0000313" key="2">
    <source>
        <dbReference type="EMBL" id="VBB11327.1"/>
    </source>
</evidence>
<accession>A0AAJ5NAJ6</accession>
<evidence type="ECO:0000313" key="3">
    <source>
        <dbReference type="Proteomes" id="UP000268684"/>
    </source>
</evidence>
<dbReference type="AlphaFoldDB" id="A0AAJ5NAJ6"/>
<reference evidence="2 3" key="1">
    <citation type="submission" date="2017-11" db="EMBL/GenBank/DDBJ databases">
        <authorList>
            <person name="Seth-Smith MB H."/>
        </authorList>
    </citation>
    <scope>NUCLEOTIDE SEQUENCE [LARGE SCALE GENOMIC DNA]</scope>
    <source>
        <strain evidence="2">E</strain>
    </source>
</reference>